<dbReference type="InterPro" id="IPR036640">
    <property type="entry name" value="ABC1_TM_sf"/>
</dbReference>
<dbReference type="CDD" id="cd18595">
    <property type="entry name" value="ABC_6TM_MRP1_2_3_6_D1_like"/>
    <property type="match status" value="1"/>
</dbReference>
<dbReference type="Pfam" id="PF00005">
    <property type="entry name" value="ABC_tran"/>
    <property type="match status" value="1"/>
</dbReference>
<dbReference type="Pfam" id="PF00664">
    <property type="entry name" value="ABC_membrane"/>
    <property type="match status" value="1"/>
</dbReference>
<dbReference type="Gene3D" id="1.20.1560.10">
    <property type="entry name" value="ABC transporter type 1, transmembrane domain"/>
    <property type="match status" value="1"/>
</dbReference>
<dbReference type="Gene3D" id="3.40.50.300">
    <property type="entry name" value="P-loop containing nucleotide triphosphate hydrolases"/>
    <property type="match status" value="1"/>
</dbReference>
<evidence type="ECO:0000313" key="10">
    <source>
        <dbReference type="Proteomes" id="UP001432322"/>
    </source>
</evidence>
<dbReference type="GO" id="GO:0016020">
    <property type="term" value="C:membrane"/>
    <property type="evidence" value="ECO:0007669"/>
    <property type="project" value="InterPro"/>
</dbReference>
<dbReference type="PANTHER" id="PTHR24223:SF434">
    <property type="entry name" value="MULTIDRUG RESISTANCE PROTEIN MRP-7"/>
    <property type="match status" value="1"/>
</dbReference>
<keyword evidence="3" id="KW-0547">Nucleotide-binding</keyword>
<feature type="domain" description="ABC transmembrane type-1" evidence="8">
    <location>
        <begin position="279"/>
        <end position="561"/>
    </location>
</feature>
<feature type="transmembrane region" description="Helical" evidence="7">
    <location>
        <begin position="319"/>
        <end position="338"/>
    </location>
</feature>
<dbReference type="Proteomes" id="UP001432322">
    <property type="component" value="Unassembled WGS sequence"/>
</dbReference>
<dbReference type="InterPro" id="IPR027417">
    <property type="entry name" value="P-loop_NTPase"/>
</dbReference>
<dbReference type="GO" id="GO:0016887">
    <property type="term" value="F:ATP hydrolysis activity"/>
    <property type="evidence" value="ECO:0007669"/>
    <property type="project" value="InterPro"/>
</dbReference>
<name>A0AAV5VX79_9BILA</name>
<evidence type="ECO:0000256" key="5">
    <source>
        <dbReference type="ARBA" id="ARBA00022989"/>
    </source>
</evidence>
<evidence type="ECO:0000259" key="8">
    <source>
        <dbReference type="PROSITE" id="PS50929"/>
    </source>
</evidence>
<proteinExistence type="predicted"/>
<comment type="caution">
    <text evidence="9">The sequence shown here is derived from an EMBL/GenBank/DDBJ whole genome shotgun (WGS) entry which is preliminary data.</text>
</comment>
<feature type="transmembrane region" description="Helical" evidence="7">
    <location>
        <begin position="423"/>
        <end position="443"/>
    </location>
</feature>
<evidence type="ECO:0000256" key="3">
    <source>
        <dbReference type="ARBA" id="ARBA00022741"/>
    </source>
</evidence>
<gene>
    <name evidence="9" type="ORF">PFISCL1PPCAC_14270</name>
</gene>
<dbReference type="GO" id="GO:0005524">
    <property type="term" value="F:ATP binding"/>
    <property type="evidence" value="ECO:0007669"/>
    <property type="project" value="UniProtKB-KW"/>
</dbReference>
<dbReference type="SUPFAM" id="SSF90123">
    <property type="entry name" value="ABC transporter transmembrane region"/>
    <property type="match status" value="1"/>
</dbReference>
<dbReference type="InterPro" id="IPR011527">
    <property type="entry name" value="ABC1_TM_dom"/>
</dbReference>
<feature type="transmembrane region" description="Helical" evidence="7">
    <location>
        <begin position="504"/>
        <end position="525"/>
    </location>
</feature>
<dbReference type="PANTHER" id="PTHR24223">
    <property type="entry name" value="ATP-BINDING CASSETTE SUB-FAMILY C"/>
    <property type="match status" value="1"/>
</dbReference>
<evidence type="ECO:0000256" key="2">
    <source>
        <dbReference type="ARBA" id="ARBA00022692"/>
    </source>
</evidence>
<evidence type="ECO:0000256" key="4">
    <source>
        <dbReference type="ARBA" id="ARBA00022840"/>
    </source>
</evidence>
<keyword evidence="6 7" id="KW-0472">Membrane</keyword>
<dbReference type="InterPro" id="IPR050173">
    <property type="entry name" value="ABC_transporter_C-like"/>
</dbReference>
<evidence type="ECO:0000256" key="7">
    <source>
        <dbReference type="SAM" id="Phobius"/>
    </source>
</evidence>
<keyword evidence="2 7" id="KW-0812">Transmembrane</keyword>
<dbReference type="EMBL" id="BTSY01000004">
    <property type="protein sequence ID" value="GMT22973.1"/>
    <property type="molecule type" value="Genomic_DNA"/>
</dbReference>
<evidence type="ECO:0000256" key="6">
    <source>
        <dbReference type="ARBA" id="ARBA00023136"/>
    </source>
</evidence>
<feature type="transmembrane region" description="Helical" evidence="7">
    <location>
        <begin position="153"/>
        <end position="174"/>
    </location>
</feature>
<keyword evidence="4" id="KW-0067">ATP-binding</keyword>
<feature type="transmembrane region" description="Helical" evidence="7">
    <location>
        <begin position="397"/>
        <end position="417"/>
    </location>
</feature>
<feature type="transmembrane region" description="Helical" evidence="7">
    <location>
        <begin position="545"/>
        <end position="564"/>
    </location>
</feature>
<protein>
    <recommendedName>
        <fullName evidence="8">ABC transmembrane type-1 domain-containing protein</fullName>
    </recommendedName>
</protein>
<dbReference type="SUPFAM" id="SSF52540">
    <property type="entry name" value="P-loop containing nucleoside triphosphate hydrolases"/>
    <property type="match status" value="1"/>
</dbReference>
<organism evidence="9 10">
    <name type="scientific">Pristionchus fissidentatus</name>
    <dbReference type="NCBI Taxonomy" id="1538716"/>
    <lineage>
        <taxon>Eukaryota</taxon>
        <taxon>Metazoa</taxon>
        <taxon>Ecdysozoa</taxon>
        <taxon>Nematoda</taxon>
        <taxon>Chromadorea</taxon>
        <taxon>Rhabditida</taxon>
        <taxon>Rhabditina</taxon>
        <taxon>Diplogasteromorpha</taxon>
        <taxon>Diplogasteroidea</taxon>
        <taxon>Neodiplogasteridae</taxon>
        <taxon>Pristionchus</taxon>
    </lineage>
</organism>
<feature type="transmembrane region" description="Helical" evidence="7">
    <location>
        <begin position="123"/>
        <end position="141"/>
    </location>
</feature>
<keyword evidence="10" id="KW-1185">Reference proteome</keyword>
<keyword evidence="1" id="KW-0813">Transport</keyword>
<keyword evidence="5 7" id="KW-1133">Transmembrane helix</keyword>
<feature type="transmembrane region" description="Helical" evidence="7">
    <location>
        <begin position="278"/>
        <end position="299"/>
    </location>
</feature>
<dbReference type="AlphaFoldDB" id="A0AAV5VX79"/>
<feature type="non-terminal residue" evidence="9">
    <location>
        <position position="697"/>
    </location>
</feature>
<dbReference type="GO" id="GO:0140359">
    <property type="term" value="F:ABC-type transporter activity"/>
    <property type="evidence" value="ECO:0007669"/>
    <property type="project" value="InterPro"/>
</dbReference>
<feature type="non-terminal residue" evidence="9">
    <location>
        <position position="1"/>
    </location>
</feature>
<accession>A0AAV5VX79</accession>
<evidence type="ECO:0000313" key="9">
    <source>
        <dbReference type="EMBL" id="GMT22973.1"/>
    </source>
</evidence>
<sequence>NFTQVDISNSSTLPHLTTCFQHTILAYIPTVFLCVFFPILIVQSNRISRRFDALPWSALLIIKMVINLYLLLNSVAVLVLNTLVVDDTHTVDIIYPVVWILFFVLHLIIDLNRRRCGHVSAGIQHLSFILFTICGVPEFAYHIENQVCEYPTIIFAMYMAFWPVIVLQMLLYAWSDRRAPKADKSAELDSSFINRLTIWWFTGVQITGSKRDLQMEDLHELNRGATSEHLATLFEKYWLPAMKAHQMKKSELLKKGVEKEPAEPSLVYALYRMYKYEFITASLLKILSDTLQFAQPFLLNQLIGFVSSPDAPFWMGLSYAILMFLTSEIRSMILNAYFNIMMRMSMKVQTSLTTAVYRKTLRLSATARRKRTVGEIINLMAIDVEVFQMITPQIQQFWSCPYQIVFALVYLFLTLGYSASPGVVIMILFVPINIFSSIFIKGWQTRQMKLKDERVKMVNEILNGIKVIKLYAWEEPMERHVAEIRERELDLIKKAQLVKSLLDTFNNASPFLVAASSFGTFILSSDAHILTPQIAFVSLTLFNQLKSPMIIVAMLINLIVQAIVSNRRLRNFLLSEELNESDVKRNPHAESSANAIEFRNADATWEADATAKPSLADISVCVPKGSLLAVVGTVGSGKSSFLSAMLGELTRLRGDITVNGRLAYVPQQSWIQNLTLRDNITFGKPYNYTWYNKVNRS</sequence>
<dbReference type="PROSITE" id="PS50929">
    <property type="entry name" value="ABC_TM1F"/>
    <property type="match status" value="1"/>
</dbReference>
<dbReference type="InterPro" id="IPR003439">
    <property type="entry name" value="ABC_transporter-like_ATP-bd"/>
</dbReference>
<evidence type="ECO:0000256" key="1">
    <source>
        <dbReference type="ARBA" id="ARBA00022448"/>
    </source>
</evidence>
<feature type="transmembrane region" description="Helical" evidence="7">
    <location>
        <begin position="54"/>
        <end position="81"/>
    </location>
</feature>
<feature type="transmembrane region" description="Helical" evidence="7">
    <location>
        <begin position="24"/>
        <end position="42"/>
    </location>
</feature>
<reference evidence="9" key="1">
    <citation type="submission" date="2023-10" db="EMBL/GenBank/DDBJ databases">
        <title>Genome assembly of Pristionchus species.</title>
        <authorList>
            <person name="Yoshida K."/>
            <person name="Sommer R.J."/>
        </authorList>
    </citation>
    <scope>NUCLEOTIDE SEQUENCE</scope>
    <source>
        <strain evidence="9">RS5133</strain>
    </source>
</reference>
<dbReference type="FunFam" id="1.20.1560.10:FF:000081">
    <property type="entry name" value="Protein CBG24505"/>
    <property type="match status" value="1"/>
</dbReference>
<feature type="transmembrane region" description="Helical" evidence="7">
    <location>
        <begin position="93"/>
        <end position="111"/>
    </location>
</feature>